<feature type="compositionally biased region" description="Acidic residues" evidence="2">
    <location>
        <begin position="109"/>
        <end position="133"/>
    </location>
</feature>
<accession>A0AAD6S2Q4</accession>
<feature type="compositionally biased region" description="Basic and acidic residues" evidence="2">
    <location>
        <begin position="10"/>
        <end position="20"/>
    </location>
</feature>
<evidence type="ECO:0000313" key="3">
    <source>
        <dbReference type="EMBL" id="KAJ7019769.1"/>
    </source>
</evidence>
<name>A0AAD6S2Q4_9AGAR</name>
<evidence type="ECO:0000313" key="4">
    <source>
        <dbReference type="Proteomes" id="UP001218188"/>
    </source>
</evidence>
<feature type="coiled-coil region" evidence="1">
    <location>
        <begin position="20"/>
        <end position="54"/>
    </location>
</feature>
<evidence type="ECO:0000256" key="1">
    <source>
        <dbReference type="SAM" id="Coils"/>
    </source>
</evidence>
<reference evidence="3" key="1">
    <citation type="submission" date="2023-03" db="EMBL/GenBank/DDBJ databases">
        <title>Massive genome expansion in bonnet fungi (Mycena s.s.) driven by repeated elements and novel gene families across ecological guilds.</title>
        <authorList>
            <consortium name="Lawrence Berkeley National Laboratory"/>
            <person name="Harder C.B."/>
            <person name="Miyauchi S."/>
            <person name="Viragh M."/>
            <person name="Kuo A."/>
            <person name="Thoen E."/>
            <person name="Andreopoulos B."/>
            <person name="Lu D."/>
            <person name="Skrede I."/>
            <person name="Drula E."/>
            <person name="Henrissat B."/>
            <person name="Morin E."/>
            <person name="Kohler A."/>
            <person name="Barry K."/>
            <person name="LaButti K."/>
            <person name="Morin E."/>
            <person name="Salamov A."/>
            <person name="Lipzen A."/>
            <person name="Mereny Z."/>
            <person name="Hegedus B."/>
            <person name="Baldrian P."/>
            <person name="Stursova M."/>
            <person name="Weitz H."/>
            <person name="Taylor A."/>
            <person name="Grigoriev I.V."/>
            <person name="Nagy L.G."/>
            <person name="Martin F."/>
            <person name="Kauserud H."/>
        </authorList>
    </citation>
    <scope>NUCLEOTIDE SEQUENCE</scope>
    <source>
        <strain evidence="3">CBHHK200</strain>
    </source>
</reference>
<dbReference type="EMBL" id="JARJCM010000284">
    <property type="protein sequence ID" value="KAJ7019769.1"/>
    <property type="molecule type" value="Genomic_DNA"/>
</dbReference>
<keyword evidence="1" id="KW-0175">Coiled coil</keyword>
<protein>
    <submittedName>
        <fullName evidence="3">Uncharacterized protein</fullName>
    </submittedName>
</protein>
<feature type="region of interest" description="Disordered" evidence="2">
    <location>
        <begin position="1"/>
        <end position="20"/>
    </location>
</feature>
<sequence>MQSQRASTSRYRERNKAELRRKAQERMARHRALLKESEADFALYKDRARQYNARYRESHRSALAEREQDRRLDASIKNQHYENKNYAAWMRRHLKQARAARRSPAPAEELPEWPESDDPPENDEPEDDEDDGAEIPPPPPESASYDEHMNYFLDYLDPTIAADYVPKPGQKPFFQRGKTRWY</sequence>
<dbReference type="AlphaFoldDB" id="A0AAD6S2Q4"/>
<feature type="region of interest" description="Disordered" evidence="2">
    <location>
        <begin position="54"/>
        <end position="79"/>
    </location>
</feature>
<comment type="caution">
    <text evidence="3">The sequence shown here is derived from an EMBL/GenBank/DDBJ whole genome shotgun (WGS) entry which is preliminary data.</text>
</comment>
<feature type="region of interest" description="Disordered" evidence="2">
    <location>
        <begin position="95"/>
        <end position="149"/>
    </location>
</feature>
<keyword evidence="4" id="KW-1185">Reference proteome</keyword>
<proteinExistence type="predicted"/>
<evidence type="ECO:0000256" key="2">
    <source>
        <dbReference type="SAM" id="MobiDB-lite"/>
    </source>
</evidence>
<gene>
    <name evidence="3" type="ORF">C8F04DRAFT_1275912</name>
</gene>
<organism evidence="3 4">
    <name type="scientific">Mycena alexandri</name>
    <dbReference type="NCBI Taxonomy" id="1745969"/>
    <lineage>
        <taxon>Eukaryota</taxon>
        <taxon>Fungi</taxon>
        <taxon>Dikarya</taxon>
        <taxon>Basidiomycota</taxon>
        <taxon>Agaricomycotina</taxon>
        <taxon>Agaricomycetes</taxon>
        <taxon>Agaricomycetidae</taxon>
        <taxon>Agaricales</taxon>
        <taxon>Marasmiineae</taxon>
        <taxon>Mycenaceae</taxon>
        <taxon>Mycena</taxon>
    </lineage>
</organism>
<dbReference type="Proteomes" id="UP001218188">
    <property type="component" value="Unassembled WGS sequence"/>
</dbReference>